<proteinExistence type="predicted"/>
<reference evidence="3" key="1">
    <citation type="journal article" date="2020" name="Stud. Mycol.">
        <title>101 Dothideomycetes genomes: a test case for predicting lifestyles and emergence of pathogens.</title>
        <authorList>
            <person name="Haridas S."/>
            <person name="Albert R."/>
            <person name="Binder M."/>
            <person name="Bloem J."/>
            <person name="Labutti K."/>
            <person name="Salamov A."/>
            <person name="Andreopoulos B."/>
            <person name="Baker S."/>
            <person name="Barry K."/>
            <person name="Bills G."/>
            <person name="Bluhm B."/>
            <person name="Cannon C."/>
            <person name="Castanera R."/>
            <person name="Culley D."/>
            <person name="Daum C."/>
            <person name="Ezra D."/>
            <person name="Gonzalez J."/>
            <person name="Henrissat B."/>
            <person name="Kuo A."/>
            <person name="Liang C."/>
            <person name="Lipzen A."/>
            <person name="Lutzoni F."/>
            <person name="Magnuson J."/>
            <person name="Mondo S."/>
            <person name="Nolan M."/>
            <person name="Ohm R."/>
            <person name="Pangilinan J."/>
            <person name="Park H.-J."/>
            <person name="Ramirez L."/>
            <person name="Alfaro M."/>
            <person name="Sun H."/>
            <person name="Tritt A."/>
            <person name="Yoshinaga Y."/>
            <person name="Zwiers L.-H."/>
            <person name="Turgeon B."/>
            <person name="Goodwin S."/>
            <person name="Spatafora J."/>
            <person name="Crous P."/>
            <person name="Grigoriev I."/>
        </authorList>
    </citation>
    <scope>NUCLEOTIDE SEQUENCE</scope>
    <source>
        <strain evidence="3">CBS 269.34</strain>
    </source>
</reference>
<evidence type="ECO:0000259" key="2">
    <source>
        <dbReference type="Pfam" id="PF06985"/>
    </source>
</evidence>
<evidence type="ECO:0000313" key="4">
    <source>
        <dbReference type="Proteomes" id="UP000799750"/>
    </source>
</evidence>
<feature type="transmembrane region" description="Helical" evidence="1">
    <location>
        <begin position="401"/>
        <end position="421"/>
    </location>
</feature>
<keyword evidence="4" id="KW-1185">Reference proteome</keyword>
<dbReference type="InterPro" id="IPR010730">
    <property type="entry name" value="HET"/>
</dbReference>
<sequence>MAASVSTASNDDVASLYKSLPMSPRSKCIRLLKIHPPSGLQDDGGPIKGDLFVADLEQSPSYCALSYVWGITAPDPHTIKCGAASLPVSANCHSALLHLRKKIGTCFTIWIDAICIDQTNDGDKMKQIPLMGDIYSSAQRVYIWLGEGDAATNRAMEYMAKAGFLEYFCVNGDPDGGKLAKPRALAAFVASFTSRWSLRRHPLPFTTQKRNWSWRVPLLMPIRGSSGVIHASYHDLDKLLTRLWIQRIWTYQEILLASNPIVVCGDAHLQWSRFAFSIIFLDSIRPYRVSAFSVTPTLSTSTRWKRIVSDRNRYKDLTTDSYVDGTGKEHRNKFQDYEYFVSRISLGYFVLKLLKYLLVYTSVVGLTLSTIVITVLFVLPWQVKEGEDKEKMHPLHFSSHWPIILIPMVCGLLLLASIWLFRPAKHAPFPAFLERVVFHELKKSEIHDLADVLCARQATNPKDMAFGLHSVLQQISTIDLPLPNYRSSKDEIYRQLTADVLRTTGSLQFLLAAAQRRLSGQPSWVPDWSADFRFPWGEPYLSTRRGRHATPGAEPYWELSHDAEEDSVLTVWGRQLCTINSCHAFRITDEDYQENESLIHVENLRLILVLLDSLDGLGEVIQNPLNHPSLSPEVRADVELPAYWAFLKENSKKRDASGLLFLLTSELLTKGRAGLSYQDILRTHISICNSLAHTRVQVFYTNHLDISLNSIIIFEYENNLRLPPIKRLLRRQELSPTIGICSTEAQPGDQIILVSGLSVPVIVRPHAESVRLVSPAIITPVMEGLAWGRWIDTLPQNLQRFDIS</sequence>
<keyword evidence="1" id="KW-1133">Transmembrane helix</keyword>
<dbReference type="PANTHER" id="PTHR24148">
    <property type="entry name" value="ANKYRIN REPEAT DOMAIN-CONTAINING PROTEIN 39 HOMOLOG-RELATED"/>
    <property type="match status" value="1"/>
</dbReference>
<keyword evidence="1" id="KW-0472">Membrane</keyword>
<feature type="domain" description="Heterokaryon incompatibility" evidence="2">
    <location>
        <begin position="62"/>
        <end position="253"/>
    </location>
</feature>
<feature type="transmembrane region" description="Helical" evidence="1">
    <location>
        <begin position="357"/>
        <end position="381"/>
    </location>
</feature>
<dbReference type="Pfam" id="PF06985">
    <property type="entry name" value="HET"/>
    <property type="match status" value="1"/>
</dbReference>
<accession>A0A6A6RCH4</accession>
<evidence type="ECO:0000256" key="1">
    <source>
        <dbReference type="SAM" id="Phobius"/>
    </source>
</evidence>
<evidence type="ECO:0000313" key="3">
    <source>
        <dbReference type="EMBL" id="KAF2501433.1"/>
    </source>
</evidence>
<dbReference type="AlphaFoldDB" id="A0A6A6RCH4"/>
<dbReference type="InterPro" id="IPR052895">
    <property type="entry name" value="HetReg/Transcr_Mod"/>
</dbReference>
<dbReference type="Proteomes" id="UP000799750">
    <property type="component" value="Unassembled WGS sequence"/>
</dbReference>
<dbReference type="PANTHER" id="PTHR24148:SF64">
    <property type="entry name" value="HETEROKARYON INCOMPATIBILITY DOMAIN-CONTAINING PROTEIN"/>
    <property type="match status" value="1"/>
</dbReference>
<protein>
    <recommendedName>
        <fullName evidence="2">Heterokaryon incompatibility domain-containing protein</fullName>
    </recommendedName>
</protein>
<dbReference type="OrthoDB" id="3742224at2759"/>
<organism evidence="3 4">
    <name type="scientific">Lophium mytilinum</name>
    <dbReference type="NCBI Taxonomy" id="390894"/>
    <lineage>
        <taxon>Eukaryota</taxon>
        <taxon>Fungi</taxon>
        <taxon>Dikarya</taxon>
        <taxon>Ascomycota</taxon>
        <taxon>Pezizomycotina</taxon>
        <taxon>Dothideomycetes</taxon>
        <taxon>Pleosporomycetidae</taxon>
        <taxon>Mytilinidiales</taxon>
        <taxon>Mytilinidiaceae</taxon>
        <taxon>Lophium</taxon>
    </lineage>
</organism>
<keyword evidence="1" id="KW-0812">Transmembrane</keyword>
<dbReference type="EMBL" id="MU004182">
    <property type="protein sequence ID" value="KAF2501433.1"/>
    <property type="molecule type" value="Genomic_DNA"/>
</dbReference>
<gene>
    <name evidence="3" type="ORF">BU16DRAFT_522407</name>
</gene>
<name>A0A6A6RCH4_9PEZI</name>